<dbReference type="Proteomes" id="UP000325598">
    <property type="component" value="Unassembled WGS sequence"/>
</dbReference>
<organism evidence="1 2">
    <name type="scientific">Streptomyces angustmyceticus</name>
    <dbReference type="NCBI Taxonomy" id="285578"/>
    <lineage>
        <taxon>Bacteria</taxon>
        <taxon>Bacillati</taxon>
        <taxon>Actinomycetota</taxon>
        <taxon>Actinomycetes</taxon>
        <taxon>Kitasatosporales</taxon>
        <taxon>Streptomycetaceae</taxon>
        <taxon>Streptomyces</taxon>
    </lineage>
</organism>
<dbReference type="AlphaFoldDB" id="A0A5J4LPD7"/>
<dbReference type="EMBL" id="BLAG01000019">
    <property type="protein sequence ID" value="GES33460.1"/>
    <property type="molecule type" value="Genomic_DNA"/>
</dbReference>
<name>A0A5J4LPD7_9ACTN</name>
<evidence type="ECO:0000313" key="1">
    <source>
        <dbReference type="EMBL" id="GES33460.1"/>
    </source>
</evidence>
<proteinExistence type="predicted"/>
<evidence type="ECO:0000313" key="2">
    <source>
        <dbReference type="Proteomes" id="UP000325598"/>
    </source>
</evidence>
<sequence length="107" mass="10589">MELVKADGARGSVGWEGTGVLAVSAGPGGLEVSVASVGSVGADDPDVLGGSVGAGGFGVRGGCEEVSAEEGAEVGVEWMSPVRLLGSLCGFMARRSRGRPLRRDPCG</sequence>
<reference evidence="1 2" key="1">
    <citation type="submission" date="2019-10" db="EMBL/GenBank/DDBJ databases">
        <title>Whole genome shotgun sequence of Streptomyces angustmyceticus NBRC 3934.</title>
        <authorList>
            <person name="Hosoyama A."/>
            <person name="Ichikawa N."/>
            <person name="Kimura A."/>
            <person name="Kitahashi Y."/>
            <person name="Komaki H."/>
            <person name="Uohara A."/>
        </authorList>
    </citation>
    <scope>NUCLEOTIDE SEQUENCE [LARGE SCALE GENOMIC DNA]</scope>
    <source>
        <strain evidence="1 2">NBRC 3934</strain>
    </source>
</reference>
<comment type="caution">
    <text evidence="1">The sequence shown here is derived from an EMBL/GenBank/DDBJ whole genome shotgun (WGS) entry which is preliminary data.</text>
</comment>
<keyword evidence="2" id="KW-1185">Reference proteome</keyword>
<protein>
    <submittedName>
        <fullName evidence="1">Uncharacterized protein</fullName>
    </submittedName>
</protein>
<accession>A0A5J4LPD7</accession>
<gene>
    <name evidence="1" type="ORF">San01_59480</name>
</gene>